<evidence type="ECO:0000313" key="7">
    <source>
        <dbReference type="EMBL" id="MDO5969576.1"/>
    </source>
</evidence>
<evidence type="ECO:0000256" key="4">
    <source>
        <dbReference type="ARBA" id="ARBA00023136"/>
    </source>
</evidence>
<dbReference type="EMBL" id="JAUOEK010000079">
    <property type="protein sequence ID" value="MDO5969576.1"/>
    <property type="molecule type" value="Genomic_DNA"/>
</dbReference>
<gene>
    <name evidence="7" type="ORF">Q4Q35_07140</name>
</gene>
<dbReference type="Gene3D" id="1.25.40.390">
    <property type="match status" value="1"/>
</dbReference>
<feature type="non-terminal residue" evidence="7">
    <location>
        <position position="1"/>
    </location>
</feature>
<comment type="caution">
    <text evidence="7">The sequence shown here is derived from an EMBL/GenBank/DDBJ whole genome shotgun (WGS) entry which is preliminary data.</text>
</comment>
<name>A0ABT8W8W9_9FLAO</name>
<keyword evidence="8" id="KW-1185">Reference proteome</keyword>
<dbReference type="Pfam" id="PF07980">
    <property type="entry name" value="SusD_RagB"/>
    <property type="match status" value="1"/>
</dbReference>
<evidence type="ECO:0000256" key="3">
    <source>
        <dbReference type="ARBA" id="ARBA00022729"/>
    </source>
</evidence>
<evidence type="ECO:0000256" key="2">
    <source>
        <dbReference type="ARBA" id="ARBA00006275"/>
    </source>
</evidence>
<evidence type="ECO:0000313" key="8">
    <source>
        <dbReference type="Proteomes" id="UP001176883"/>
    </source>
</evidence>
<dbReference type="InterPro" id="IPR011990">
    <property type="entry name" value="TPR-like_helical_dom_sf"/>
</dbReference>
<keyword evidence="5" id="KW-0998">Cell outer membrane</keyword>
<accession>A0ABT8W8W9</accession>
<keyword evidence="4" id="KW-0472">Membrane</keyword>
<proteinExistence type="inferred from homology"/>
<dbReference type="InterPro" id="IPR012944">
    <property type="entry name" value="SusD_RagB_dom"/>
</dbReference>
<organism evidence="7 8">
    <name type="scientific">Flavivirga aquimarina</name>
    <dbReference type="NCBI Taxonomy" id="2027862"/>
    <lineage>
        <taxon>Bacteria</taxon>
        <taxon>Pseudomonadati</taxon>
        <taxon>Bacteroidota</taxon>
        <taxon>Flavobacteriia</taxon>
        <taxon>Flavobacteriales</taxon>
        <taxon>Flavobacteriaceae</taxon>
        <taxon>Flavivirga</taxon>
    </lineage>
</organism>
<evidence type="ECO:0000256" key="5">
    <source>
        <dbReference type="ARBA" id="ARBA00023237"/>
    </source>
</evidence>
<sequence length="123" mass="13891">ANSEEYPVVFRLAEQYLIRAEARAELGKISEAQSDLNVIRNRAGLGNTTASTKEALRDAILDERQVELFTERGHRWFDLKRRGEAADVLAPLKPSWLDTDVLFPIPESELLLNPNLLPQNSGY</sequence>
<reference evidence="7" key="1">
    <citation type="submission" date="2023-07" db="EMBL/GenBank/DDBJ databases">
        <title>Two novel species in the genus Flavivirga.</title>
        <authorList>
            <person name="Kwon K."/>
        </authorList>
    </citation>
    <scope>NUCLEOTIDE SEQUENCE</scope>
    <source>
        <strain evidence="7">KCTC 52353</strain>
    </source>
</reference>
<keyword evidence="3" id="KW-0732">Signal</keyword>
<evidence type="ECO:0000256" key="1">
    <source>
        <dbReference type="ARBA" id="ARBA00004442"/>
    </source>
</evidence>
<dbReference type="RefSeq" id="WP_303277272.1">
    <property type="nucleotide sequence ID" value="NZ_JAUOEK010000079.1"/>
</dbReference>
<comment type="similarity">
    <text evidence="2">Belongs to the SusD family.</text>
</comment>
<evidence type="ECO:0000259" key="6">
    <source>
        <dbReference type="Pfam" id="PF07980"/>
    </source>
</evidence>
<protein>
    <submittedName>
        <fullName evidence="7">RagB/SusD family nutrient uptake outer membrane protein</fullName>
    </submittedName>
</protein>
<comment type="subcellular location">
    <subcellularLocation>
        <location evidence="1">Cell outer membrane</location>
    </subcellularLocation>
</comment>
<feature type="domain" description="RagB/SusD" evidence="6">
    <location>
        <begin position="3"/>
        <end position="83"/>
    </location>
</feature>
<dbReference type="SUPFAM" id="SSF48452">
    <property type="entry name" value="TPR-like"/>
    <property type="match status" value="1"/>
</dbReference>
<dbReference type="Proteomes" id="UP001176883">
    <property type="component" value="Unassembled WGS sequence"/>
</dbReference>